<evidence type="ECO:0000313" key="3">
    <source>
        <dbReference type="Proteomes" id="UP000017048"/>
    </source>
</evidence>
<sequence length="173" mass="17937">MTSRYTVGARGRKIAILGSGIAACAIAAVAIVRVEMSNDGPTEAVQLVDAATVAGFTRTAIVEVPDAYTSGAAAYFVGPAPRPDVLAAVSIPTMSLTASQPRVDVPGVADRSVVVARGSRPDVDDECGASVALLTPSTTEPSDPKWNLTQEQFNGVATKSLILIKISVYNCRF</sequence>
<protein>
    <submittedName>
        <fullName evidence="2">Uncharacterized protein</fullName>
    </submittedName>
</protein>
<gene>
    <name evidence="2" type="ORF">NCAST_25_00290</name>
</gene>
<evidence type="ECO:0000313" key="2">
    <source>
        <dbReference type="EMBL" id="GAD84609.1"/>
    </source>
</evidence>
<organism evidence="2 3">
    <name type="scientific">Nocardia asteroides NBRC 15531</name>
    <dbReference type="NCBI Taxonomy" id="1110697"/>
    <lineage>
        <taxon>Bacteria</taxon>
        <taxon>Bacillati</taxon>
        <taxon>Actinomycetota</taxon>
        <taxon>Actinomycetes</taxon>
        <taxon>Mycobacteriales</taxon>
        <taxon>Nocardiaceae</taxon>
        <taxon>Nocardia</taxon>
    </lineage>
</organism>
<dbReference type="EMBL" id="BAFO02000025">
    <property type="protein sequence ID" value="GAD84609.1"/>
    <property type="molecule type" value="Genomic_DNA"/>
</dbReference>
<keyword evidence="1" id="KW-0812">Transmembrane</keyword>
<keyword evidence="3" id="KW-1185">Reference proteome</keyword>
<keyword evidence="1" id="KW-1133">Transmembrane helix</keyword>
<dbReference type="OrthoDB" id="4557273at2"/>
<dbReference type="GeneID" id="91514803"/>
<name>U5EHH6_NOCAS</name>
<comment type="caution">
    <text evidence="2">The sequence shown here is derived from an EMBL/GenBank/DDBJ whole genome shotgun (WGS) entry which is preliminary data.</text>
</comment>
<dbReference type="AlphaFoldDB" id="U5EHH6"/>
<keyword evidence="1" id="KW-0472">Membrane</keyword>
<reference evidence="2 3" key="1">
    <citation type="journal article" date="2014" name="BMC Genomics">
        <title>Genome based analysis of type-I polyketide synthase and nonribosomal peptide synthetase gene clusters in seven strains of five representative Nocardia species.</title>
        <authorList>
            <person name="Komaki H."/>
            <person name="Ichikawa N."/>
            <person name="Hosoyama A."/>
            <person name="Takahashi-Nakaguchi A."/>
            <person name="Matsuzawa T."/>
            <person name="Suzuki K."/>
            <person name="Fujita N."/>
            <person name="Gonoi T."/>
        </authorList>
    </citation>
    <scope>NUCLEOTIDE SEQUENCE [LARGE SCALE GENOMIC DNA]</scope>
    <source>
        <strain evidence="2 3">NBRC 15531</strain>
    </source>
</reference>
<evidence type="ECO:0000256" key="1">
    <source>
        <dbReference type="SAM" id="Phobius"/>
    </source>
</evidence>
<accession>U5EHH6</accession>
<dbReference type="RefSeq" id="WP_022566437.1">
    <property type="nucleotide sequence ID" value="NZ_BAFO02000025.1"/>
</dbReference>
<feature type="transmembrane region" description="Helical" evidence="1">
    <location>
        <begin position="14"/>
        <end position="32"/>
    </location>
</feature>
<dbReference type="Proteomes" id="UP000017048">
    <property type="component" value="Unassembled WGS sequence"/>
</dbReference>
<proteinExistence type="predicted"/>
<dbReference type="PROSITE" id="PS51257">
    <property type="entry name" value="PROKAR_LIPOPROTEIN"/>
    <property type="match status" value="1"/>
</dbReference>